<organism evidence="1 2">
    <name type="scientific">Staphylococcus aureus</name>
    <dbReference type="NCBI Taxonomy" id="1280"/>
    <lineage>
        <taxon>Bacteria</taxon>
        <taxon>Bacillati</taxon>
        <taxon>Bacillota</taxon>
        <taxon>Bacilli</taxon>
        <taxon>Bacillales</taxon>
        <taxon>Staphylococcaceae</taxon>
        <taxon>Staphylococcus</taxon>
    </lineage>
</organism>
<gene>
    <name evidence="1" type="ORF">NCTC10702_01497</name>
</gene>
<dbReference type="EMBL" id="UHBY01000003">
    <property type="protein sequence ID" value="SUL33766.1"/>
    <property type="molecule type" value="Genomic_DNA"/>
</dbReference>
<evidence type="ECO:0000313" key="2">
    <source>
        <dbReference type="Proteomes" id="UP000254116"/>
    </source>
</evidence>
<sequence length="48" mass="5617">MLRSQNKTNYKTSSTIIKVTDNKIELLREGDIKFEEIKERLGTGIIYE</sequence>
<evidence type="ECO:0000313" key="1">
    <source>
        <dbReference type="EMBL" id="SUL33766.1"/>
    </source>
</evidence>
<dbReference type="Proteomes" id="UP000254116">
    <property type="component" value="Unassembled WGS sequence"/>
</dbReference>
<dbReference type="Gene3D" id="3.90.870.10">
    <property type="entry name" value="DHBP synthase"/>
    <property type="match status" value="1"/>
</dbReference>
<name>A0A380EFY5_STAAU</name>
<accession>A0A380EFY5</accession>
<dbReference type="AlphaFoldDB" id="A0A380EFY5"/>
<protein>
    <submittedName>
        <fullName evidence="1">Sua5 YciO YrdC YwlC family protein</fullName>
    </submittedName>
</protein>
<proteinExistence type="predicted"/>
<reference evidence="1 2" key="1">
    <citation type="submission" date="2018-06" db="EMBL/GenBank/DDBJ databases">
        <authorList>
            <consortium name="Pathogen Informatics"/>
            <person name="Doyle S."/>
        </authorList>
    </citation>
    <scope>NUCLEOTIDE SEQUENCE [LARGE SCALE GENOMIC DNA]</scope>
    <source>
        <strain evidence="1 2">NCTC10702</strain>
    </source>
</reference>